<name>A0A9P8SN10_9HYPO</name>
<dbReference type="GeneID" id="68349650"/>
<organism evidence="3 4">
    <name type="scientific">Hirsutella rhossiliensis</name>
    <dbReference type="NCBI Taxonomy" id="111463"/>
    <lineage>
        <taxon>Eukaryota</taxon>
        <taxon>Fungi</taxon>
        <taxon>Dikarya</taxon>
        <taxon>Ascomycota</taxon>
        <taxon>Pezizomycotina</taxon>
        <taxon>Sordariomycetes</taxon>
        <taxon>Hypocreomycetidae</taxon>
        <taxon>Hypocreales</taxon>
        <taxon>Ophiocordycipitaceae</taxon>
        <taxon>Hirsutella</taxon>
    </lineage>
</organism>
<dbReference type="InterPro" id="IPR037460">
    <property type="entry name" value="SEST-like"/>
</dbReference>
<feature type="chain" id="PRO_5040219936" evidence="1">
    <location>
        <begin position="18"/>
        <end position="563"/>
    </location>
</feature>
<gene>
    <name evidence="3" type="ORF">HRG_00521</name>
</gene>
<dbReference type="PANTHER" id="PTHR37981:SF1">
    <property type="entry name" value="SGNH HYDROLASE-TYPE ESTERASE DOMAIN-CONTAINING PROTEIN"/>
    <property type="match status" value="1"/>
</dbReference>
<dbReference type="Gene3D" id="2.30.60.10">
    <property type="entry name" value="Cyanovirin-N"/>
    <property type="match status" value="1"/>
</dbReference>
<evidence type="ECO:0000313" key="4">
    <source>
        <dbReference type="Proteomes" id="UP000824596"/>
    </source>
</evidence>
<dbReference type="GO" id="GO:0006629">
    <property type="term" value="P:lipid metabolic process"/>
    <property type="evidence" value="ECO:0007669"/>
    <property type="project" value="TreeGrafter"/>
</dbReference>
<evidence type="ECO:0000256" key="1">
    <source>
        <dbReference type="SAM" id="SignalP"/>
    </source>
</evidence>
<dbReference type="OrthoDB" id="21678at2759"/>
<keyword evidence="1" id="KW-0732">Signal</keyword>
<dbReference type="Gene3D" id="3.40.50.1110">
    <property type="entry name" value="SGNH hydrolase"/>
    <property type="match status" value="1"/>
</dbReference>
<reference evidence="3" key="1">
    <citation type="submission" date="2021-09" db="EMBL/GenBank/DDBJ databases">
        <title>A high-quality genome of the endoparasitic fungus Hirsutella rhossiliensis with a comparison of Hirsutella genomes reveals transposable elements contributing to genome size variation.</title>
        <authorList>
            <person name="Lin R."/>
            <person name="Jiao Y."/>
            <person name="Sun X."/>
            <person name="Ling J."/>
            <person name="Xie B."/>
            <person name="Cheng X."/>
        </authorList>
    </citation>
    <scope>NUCLEOTIDE SEQUENCE</scope>
    <source>
        <strain evidence="3">HR02</strain>
    </source>
</reference>
<dbReference type="InterPro" id="IPR036673">
    <property type="entry name" value="Cyanovirin-N_sf"/>
</dbReference>
<proteinExistence type="predicted"/>
<feature type="signal peptide" evidence="1">
    <location>
        <begin position="1"/>
        <end position="17"/>
    </location>
</feature>
<dbReference type="RefSeq" id="XP_044725392.1">
    <property type="nucleotide sequence ID" value="XM_044858992.1"/>
</dbReference>
<keyword evidence="4" id="KW-1185">Reference proteome</keyword>
<dbReference type="Pfam" id="PF08881">
    <property type="entry name" value="CVNH"/>
    <property type="match status" value="1"/>
</dbReference>
<dbReference type="PANTHER" id="PTHR37981">
    <property type="entry name" value="LIPASE 2"/>
    <property type="match status" value="1"/>
</dbReference>
<comment type="caution">
    <text evidence="3">The sequence shown here is derived from an EMBL/GenBank/DDBJ whole genome shotgun (WGS) entry which is preliminary data.</text>
</comment>
<dbReference type="InterPro" id="IPR036514">
    <property type="entry name" value="SGNH_hydro_sf"/>
</dbReference>
<evidence type="ECO:0000259" key="2">
    <source>
        <dbReference type="Pfam" id="PF08881"/>
    </source>
</evidence>
<accession>A0A9P8SN10</accession>
<dbReference type="InterPro" id="IPR011058">
    <property type="entry name" value="Cyanovirin-N"/>
</dbReference>
<dbReference type="AlphaFoldDB" id="A0A9P8SN10"/>
<dbReference type="Proteomes" id="UP000824596">
    <property type="component" value="Unassembled WGS sequence"/>
</dbReference>
<evidence type="ECO:0000313" key="3">
    <source>
        <dbReference type="EMBL" id="KAH0967879.1"/>
    </source>
</evidence>
<dbReference type="SUPFAM" id="SSF51322">
    <property type="entry name" value="Cyanovirin-N"/>
    <property type="match status" value="1"/>
</dbReference>
<sequence length="563" mass="62133">MLLRVLLLLIGLAAVASRSSPDISPGFDFGAAARSISAELSSPSFAPYSRPAQRVEEFIAVGDSYTAGTGCNGNNEILAGDAVRGKRSYPMQMSTDKDSWAFINGDEALPRFSFPAYTGDTSVQLVSEQLKQGDYKENNQELPRGQPFGKPQVAFVTIGGNDAMLSDILNACIYRGWFPKDCQTTLGALQKDIDDGSLRDKINYALYEVAHAGRQAGGANPREGFQVYVLSYVTFFNDVNPECDEISWNYWSWSEPKLTTQLRRQLNGLTTKVNELIKAAAKELEPMGVIFVDGLEDAYKGHRYCEPGHTNQEMVDYDTWFWSSYAHVNTPSEGPGDPHNAYSSGNASPAQQLLDFVFPGKNHSTAQALESSPPWEWEGASKFPSLQDLQLAVRKAQEDPVTAMGAPFNLLRSFHPKGTAYAEHKTLLFAAMANNRDFVTSGHGGANYTQRCKDWEIKEDRLLVGTCKDKAGNEKRTQEALDLCLRYDNGALIPADKGQFQKDCHGCFFNPEGSGDHSKLWCVCRNDKDPFAKDASIKLDDLMTVQDDGYVKCLGHISAPARR</sequence>
<dbReference type="CDD" id="cd01823">
    <property type="entry name" value="SEST_like"/>
    <property type="match status" value="1"/>
</dbReference>
<feature type="domain" description="Cyanovirin-N" evidence="2">
    <location>
        <begin position="448"/>
        <end position="544"/>
    </location>
</feature>
<dbReference type="EMBL" id="JAIZPD010000001">
    <property type="protein sequence ID" value="KAH0967879.1"/>
    <property type="molecule type" value="Genomic_DNA"/>
</dbReference>
<dbReference type="GO" id="GO:0016788">
    <property type="term" value="F:hydrolase activity, acting on ester bonds"/>
    <property type="evidence" value="ECO:0007669"/>
    <property type="project" value="InterPro"/>
</dbReference>
<protein>
    <submittedName>
        <fullName evidence="3">GDSL-like lipase/Acylhydrolase family domain-containing protein</fullName>
    </submittedName>
</protein>
<dbReference type="SUPFAM" id="SSF52266">
    <property type="entry name" value="SGNH hydrolase"/>
    <property type="match status" value="1"/>
</dbReference>